<protein>
    <submittedName>
        <fullName evidence="2">Uncharacterized protein</fullName>
    </submittedName>
</protein>
<dbReference type="AlphaFoldDB" id="A0A0B4D5S0"/>
<dbReference type="RefSeq" id="WP_043450393.1">
    <property type="nucleotide sequence ID" value="NZ_JWTB01000008.1"/>
</dbReference>
<keyword evidence="1" id="KW-1133">Transmembrane helix</keyword>
<reference evidence="2 3" key="1">
    <citation type="submission" date="2014-12" db="EMBL/GenBank/DDBJ databases">
        <title>Genome sequencing of Arthrobacter phenanthrenivorans SWC37.</title>
        <authorList>
            <person name="Tan P.W."/>
            <person name="Chan K.-G."/>
        </authorList>
    </citation>
    <scope>NUCLEOTIDE SEQUENCE [LARGE SCALE GENOMIC DNA]</scope>
    <source>
        <strain evidence="2 3">SWC37</strain>
    </source>
</reference>
<keyword evidence="1" id="KW-0472">Membrane</keyword>
<feature type="transmembrane region" description="Helical" evidence="1">
    <location>
        <begin position="12"/>
        <end position="30"/>
    </location>
</feature>
<keyword evidence="1" id="KW-0812">Transmembrane</keyword>
<gene>
    <name evidence="2" type="ORF">RM50_04360</name>
</gene>
<dbReference type="OrthoDB" id="9876748at2"/>
<dbReference type="EMBL" id="JWTB01000008">
    <property type="protein sequence ID" value="KIC68699.1"/>
    <property type="molecule type" value="Genomic_DNA"/>
</dbReference>
<evidence type="ECO:0000256" key="1">
    <source>
        <dbReference type="SAM" id="Phobius"/>
    </source>
</evidence>
<comment type="caution">
    <text evidence="2">The sequence shown here is derived from an EMBL/GenBank/DDBJ whole genome shotgun (WGS) entry which is preliminary data.</text>
</comment>
<accession>A0A0B4D5S0</accession>
<proteinExistence type="predicted"/>
<sequence length="70" mass="7633">MSTVVIHNRPSILGRLFWMAVIGVGGYFLAEAVHCESVYGALWETVKETIPALLDGFRVTLDAIRNAAGK</sequence>
<dbReference type="Proteomes" id="UP000031196">
    <property type="component" value="Unassembled WGS sequence"/>
</dbReference>
<name>A0A0B4D5S0_PSEPS</name>
<organism evidence="2 3">
    <name type="scientific">Pseudarthrobacter phenanthrenivorans</name>
    <name type="common">Arthrobacter phenanthrenivorans</name>
    <dbReference type="NCBI Taxonomy" id="361575"/>
    <lineage>
        <taxon>Bacteria</taxon>
        <taxon>Bacillati</taxon>
        <taxon>Actinomycetota</taxon>
        <taxon>Actinomycetes</taxon>
        <taxon>Micrococcales</taxon>
        <taxon>Micrococcaceae</taxon>
        <taxon>Pseudarthrobacter</taxon>
    </lineage>
</organism>
<evidence type="ECO:0000313" key="2">
    <source>
        <dbReference type="EMBL" id="KIC68699.1"/>
    </source>
</evidence>
<evidence type="ECO:0000313" key="3">
    <source>
        <dbReference type="Proteomes" id="UP000031196"/>
    </source>
</evidence>